<evidence type="ECO:0000256" key="7">
    <source>
        <dbReference type="ARBA" id="ARBA00023180"/>
    </source>
</evidence>
<feature type="transmembrane region" description="Helical" evidence="8">
    <location>
        <begin position="193"/>
        <end position="222"/>
    </location>
</feature>
<evidence type="ECO:0000256" key="1">
    <source>
        <dbReference type="ARBA" id="ARBA00004141"/>
    </source>
</evidence>
<evidence type="ECO:0008006" key="13">
    <source>
        <dbReference type="Google" id="ProtNLM"/>
    </source>
</evidence>
<dbReference type="PANTHER" id="PTHR47767">
    <property type="entry name" value="ADHESION G PROTEIN-COUPLED RECEPTOR G7"/>
    <property type="match status" value="1"/>
</dbReference>
<dbReference type="RefSeq" id="XP_009064906.1">
    <property type="nucleotide sequence ID" value="XM_009066658.1"/>
</dbReference>
<keyword evidence="6" id="KW-1015">Disulfide bond</keyword>
<evidence type="ECO:0000313" key="12">
    <source>
        <dbReference type="Proteomes" id="UP000030746"/>
    </source>
</evidence>
<dbReference type="HOGENOM" id="CLU_002753_3_9_1"/>
<dbReference type="PANTHER" id="PTHR47767:SF1">
    <property type="entry name" value="ADHESION G PROTEIN-COUPLED RECEPTOR G7"/>
    <property type="match status" value="1"/>
</dbReference>
<feature type="non-terminal residue" evidence="11">
    <location>
        <position position="299"/>
    </location>
</feature>
<comment type="similarity">
    <text evidence="2">Belongs to the G-protein coupled receptor 2 family. Adhesion G-protein coupled receptor (ADGR) subfamily.</text>
</comment>
<feature type="domain" description="G-protein coupled receptors family 2 profile 2" evidence="10">
    <location>
        <begin position="45"/>
        <end position="292"/>
    </location>
</feature>
<dbReference type="GO" id="GO:0016020">
    <property type="term" value="C:membrane"/>
    <property type="evidence" value="ECO:0007669"/>
    <property type="project" value="UniProtKB-SubCell"/>
</dbReference>
<evidence type="ECO:0000259" key="9">
    <source>
        <dbReference type="PROSITE" id="PS50221"/>
    </source>
</evidence>
<name>V3ZJA6_LOTGI</name>
<dbReference type="STRING" id="225164.V3ZJA6"/>
<organism evidence="11 12">
    <name type="scientific">Lottia gigantea</name>
    <name type="common">Giant owl limpet</name>
    <dbReference type="NCBI Taxonomy" id="225164"/>
    <lineage>
        <taxon>Eukaryota</taxon>
        <taxon>Metazoa</taxon>
        <taxon>Spiralia</taxon>
        <taxon>Lophotrochozoa</taxon>
        <taxon>Mollusca</taxon>
        <taxon>Gastropoda</taxon>
        <taxon>Patellogastropoda</taxon>
        <taxon>Lottioidea</taxon>
        <taxon>Lottiidae</taxon>
        <taxon>Lottia</taxon>
    </lineage>
</organism>
<dbReference type="InterPro" id="IPR000203">
    <property type="entry name" value="GPS"/>
</dbReference>
<evidence type="ECO:0000256" key="6">
    <source>
        <dbReference type="ARBA" id="ARBA00023157"/>
    </source>
</evidence>
<dbReference type="Pfam" id="PF01825">
    <property type="entry name" value="GPS"/>
    <property type="match status" value="1"/>
</dbReference>
<dbReference type="InterPro" id="IPR057244">
    <property type="entry name" value="GAIN_B"/>
</dbReference>
<proteinExistence type="inferred from homology"/>
<dbReference type="InterPro" id="IPR017981">
    <property type="entry name" value="GPCR_2-like_7TM"/>
</dbReference>
<dbReference type="OrthoDB" id="283575at2759"/>
<feature type="non-terminal residue" evidence="11">
    <location>
        <position position="1"/>
    </location>
</feature>
<reference evidence="11 12" key="1">
    <citation type="journal article" date="2013" name="Nature">
        <title>Insights into bilaterian evolution from three spiralian genomes.</title>
        <authorList>
            <person name="Simakov O."/>
            <person name="Marletaz F."/>
            <person name="Cho S.J."/>
            <person name="Edsinger-Gonzales E."/>
            <person name="Havlak P."/>
            <person name="Hellsten U."/>
            <person name="Kuo D.H."/>
            <person name="Larsson T."/>
            <person name="Lv J."/>
            <person name="Arendt D."/>
            <person name="Savage R."/>
            <person name="Osoegawa K."/>
            <person name="de Jong P."/>
            <person name="Grimwood J."/>
            <person name="Chapman J.A."/>
            <person name="Shapiro H."/>
            <person name="Aerts A."/>
            <person name="Otillar R.P."/>
            <person name="Terry A.Y."/>
            <person name="Boore J.L."/>
            <person name="Grigoriev I.V."/>
            <person name="Lindberg D.R."/>
            <person name="Seaver E.C."/>
            <person name="Weisblat D.A."/>
            <person name="Putnam N.H."/>
            <person name="Rokhsar D.S."/>
        </authorList>
    </citation>
    <scope>NUCLEOTIDE SEQUENCE [LARGE SCALE GENOMIC DNA]</scope>
</reference>
<keyword evidence="7" id="KW-0325">Glycoprotein</keyword>
<evidence type="ECO:0000256" key="8">
    <source>
        <dbReference type="SAM" id="Phobius"/>
    </source>
</evidence>
<gene>
    <name evidence="11" type="ORF">LOTGIDRAFT_74363</name>
</gene>
<dbReference type="PROSITE" id="PS50261">
    <property type="entry name" value="G_PROTEIN_RECEP_F2_4"/>
    <property type="match status" value="1"/>
</dbReference>
<accession>V3ZJA6</accession>
<evidence type="ECO:0000259" key="10">
    <source>
        <dbReference type="PROSITE" id="PS50261"/>
    </source>
</evidence>
<protein>
    <recommendedName>
        <fullName evidence="13">G-protein coupled receptors family 2 profile 2 domain-containing protein</fullName>
    </recommendedName>
</protein>
<keyword evidence="12" id="KW-1185">Reference proteome</keyword>
<dbReference type="PRINTS" id="PR00249">
    <property type="entry name" value="GPCRSECRETIN"/>
</dbReference>
<dbReference type="GO" id="GO:0007166">
    <property type="term" value="P:cell surface receptor signaling pathway"/>
    <property type="evidence" value="ECO:0007669"/>
    <property type="project" value="InterPro"/>
</dbReference>
<dbReference type="Gene3D" id="2.60.220.50">
    <property type="match status" value="1"/>
</dbReference>
<feature type="transmembrane region" description="Helical" evidence="8">
    <location>
        <begin position="47"/>
        <end position="69"/>
    </location>
</feature>
<feature type="transmembrane region" description="Helical" evidence="8">
    <location>
        <begin position="243"/>
        <end position="262"/>
    </location>
</feature>
<dbReference type="Gene3D" id="1.20.1070.10">
    <property type="entry name" value="Rhodopsin 7-helix transmembrane proteins"/>
    <property type="match status" value="1"/>
</dbReference>
<dbReference type="AlphaFoldDB" id="V3ZJA6"/>
<dbReference type="OMA" id="NAICITI"/>
<keyword evidence="5 8" id="KW-0472">Membrane</keyword>
<evidence type="ECO:0000256" key="2">
    <source>
        <dbReference type="ARBA" id="ARBA00007343"/>
    </source>
</evidence>
<dbReference type="GeneID" id="20252128"/>
<keyword evidence="3 8" id="KW-0812">Transmembrane</keyword>
<comment type="subcellular location">
    <subcellularLocation>
        <location evidence="1">Membrane</location>
        <topology evidence="1">Multi-pass membrane protein</topology>
    </subcellularLocation>
</comment>
<dbReference type="Proteomes" id="UP000030746">
    <property type="component" value="Unassembled WGS sequence"/>
</dbReference>
<dbReference type="InterPro" id="IPR046338">
    <property type="entry name" value="GAIN_dom_sf"/>
</dbReference>
<sequence length="299" mass="33655">WSSEGMKTVISNDVTECQSDHLTSFAILLDPSPEHVLPVIHEEILTYITYIGCAISMVGLILTIITYSLFKCLHGEKSGKILLNLCIAMLLMNVTFLLGSQSSSLYGNDICITVAVFLHLFLLATLMWMLVEAVEMYQALVTVFKKYARFYMLKRCIAGWGIPILIVSMVLAVDLDHYKPNTDFCFLSQSSPVAYYISLVGPACLILITNTIVFIMVARVILKPRFQQQERGTMTVTPAQVRGAFTVMILLGITWVFGPLAIREAKLVFNYLFCILNSLQGFMIFVFRCLFNPEARLAW</sequence>
<evidence type="ECO:0000256" key="3">
    <source>
        <dbReference type="ARBA" id="ARBA00022692"/>
    </source>
</evidence>
<dbReference type="InterPro" id="IPR053066">
    <property type="entry name" value="ADGR_G7"/>
</dbReference>
<evidence type="ECO:0000313" key="11">
    <source>
        <dbReference type="EMBL" id="ESO84327.1"/>
    </source>
</evidence>
<feature type="domain" description="GAIN-B" evidence="9">
    <location>
        <begin position="1"/>
        <end position="35"/>
    </location>
</feature>
<dbReference type="Pfam" id="PF00002">
    <property type="entry name" value="7tm_2"/>
    <property type="match status" value="1"/>
</dbReference>
<feature type="transmembrane region" description="Helical" evidence="8">
    <location>
        <begin position="81"/>
        <end position="99"/>
    </location>
</feature>
<dbReference type="CTD" id="20252128"/>
<keyword evidence="4 8" id="KW-1133">Transmembrane helix</keyword>
<dbReference type="CDD" id="cd15040">
    <property type="entry name" value="7tmB2_Adhesion"/>
    <property type="match status" value="1"/>
</dbReference>
<dbReference type="SUPFAM" id="SSF81321">
    <property type="entry name" value="Family A G protein-coupled receptor-like"/>
    <property type="match status" value="1"/>
</dbReference>
<dbReference type="FunFam" id="1.20.1070.10:FF:000058">
    <property type="entry name" value="Adhesion G protein-coupled receptor F5"/>
    <property type="match status" value="1"/>
</dbReference>
<feature type="transmembrane region" description="Helical" evidence="8">
    <location>
        <begin position="105"/>
        <end position="131"/>
    </location>
</feature>
<dbReference type="EMBL" id="KB203534">
    <property type="protein sequence ID" value="ESO84327.1"/>
    <property type="molecule type" value="Genomic_DNA"/>
</dbReference>
<dbReference type="KEGG" id="lgi:LOTGIDRAFT_74363"/>
<evidence type="ECO:0000256" key="5">
    <source>
        <dbReference type="ARBA" id="ARBA00023136"/>
    </source>
</evidence>
<dbReference type="InterPro" id="IPR000832">
    <property type="entry name" value="GPCR_2_secretin-like"/>
</dbReference>
<dbReference type="PROSITE" id="PS50221">
    <property type="entry name" value="GAIN_B"/>
    <property type="match status" value="1"/>
</dbReference>
<feature type="transmembrane region" description="Helical" evidence="8">
    <location>
        <begin position="152"/>
        <end position="173"/>
    </location>
</feature>
<dbReference type="GO" id="GO:0004930">
    <property type="term" value="F:G protein-coupled receptor activity"/>
    <property type="evidence" value="ECO:0007669"/>
    <property type="project" value="InterPro"/>
</dbReference>
<evidence type="ECO:0000256" key="4">
    <source>
        <dbReference type="ARBA" id="ARBA00022989"/>
    </source>
</evidence>
<feature type="transmembrane region" description="Helical" evidence="8">
    <location>
        <begin position="268"/>
        <end position="291"/>
    </location>
</feature>